<dbReference type="EMBL" id="HF936249">
    <property type="protein sequence ID" value="CCX33857.1"/>
    <property type="molecule type" value="Genomic_DNA"/>
</dbReference>
<evidence type="ECO:0000256" key="1">
    <source>
        <dbReference type="SAM" id="MobiDB-lite"/>
    </source>
</evidence>
<sequence length="262" mass="30132">MVLLVVPCSVFLSSLYQPGFTRLSHAIIPTEKSLYLNVPVRSLKDTHYAPFGTCSRQTKSNKVTTSDELTEASTDVLTNRESRIRYLPNARKLKTGQKLNETRRTRRTRSLTSYDNDVYRRIDEPKNLRKINPRKRTTRDHETSYTKFHEPKEHQTRDVDRSLHRPKLPRYLVANTPLLRSLSTLATVLQQNHLALQKQNQKVVYTGLSLENTLEPVENGLRLMMERKAAEMAEGSVIAMREEGGEEGEQEEKERAGEVRGV</sequence>
<name>U4LUN0_PYROM</name>
<feature type="compositionally biased region" description="Basic and acidic residues" evidence="1">
    <location>
        <begin position="252"/>
        <end position="262"/>
    </location>
</feature>
<dbReference type="OrthoDB" id="5416540at2759"/>
<feature type="region of interest" description="Disordered" evidence="1">
    <location>
        <begin position="241"/>
        <end position="262"/>
    </location>
</feature>
<reference evidence="2 3" key="1">
    <citation type="journal article" date="2013" name="PLoS Genet.">
        <title>The genome and development-dependent transcriptomes of Pyronema confluens: a window into fungal evolution.</title>
        <authorList>
            <person name="Traeger S."/>
            <person name="Altegoer F."/>
            <person name="Freitag M."/>
            <person name="Gabaldon T."/>
            <person name="Kempken F."/>
            <person name="Kumar A."/>
            <person name="Marcet-Houben M."/>
            <person name="Poggeler S."/>
            <person name="Stajich J.E."/>
            <person name="Nowrousian M."/>
        </authorList>
    </citation>
    <scope>NUCLEOTIDE SEQUENCE [LARGE SCALE GENOMIC DNA]</scope>
    <source>
        <strain evidence="3">CBS 100304</strain>
        <tissue evidence="2">Vegetative mycelium</tissue>
    </source>
</reference>
<organism evidence="2 3">
    <name type="scientific">Pyronema omphalodes (strain CBS 100304)</name>
    <name type="common">Pyronema confluens</name>
    <dbReference type="NCBI Taxonomy" id="1076935"/>
    <lineage>
        <taxon>Eukaryota</taxon>
        <taxon>Fungi</taxon>
        <taxon>Dikarya</taxon>
        <taxon>Ascomycota</taxon>
        <taxon>Pezizomycotina</taxon>
        <taxon>Pezizomycetes</taxon>
        <taxon>Pezizales</taxon>
        <taxon>Pyronemataceae</taxon>
        <taxon>Pyronema</taxon>
    </lineage>
</organism>
<dbReference type="Proteomes" id="UP000018144">
    <property type="component" value="Unassembled WGS sequence"/>
</dbReference>
<gene>
    <name evidence="2" type="ORF">PCON_02099</name>
</gene>
<accession>U4LUN0</accession>
<proteinExistence type="predicted"/>
<protein>
    <submittedName>
        <fullName evidence="2">Uncharacterized protein</fullName>
    </submittedName>
</protein>
<evidence type="ECO:0000313" key="2">
    <source>
        <dbReference type="EMBL" id="CCX33857.1"/>
    </source>
</evidence>
<dbReference type="AlphaFoldDB" id="U4LUN0"/>
<evidence type="ECO:0000313" key="3">
    <source>
        <dbReference type="Proteomes" id="UP000018144"/>
    </source>
</evidence>
<feature type="compositionally biased region" description="Basic and acidic residues" evidence="1">
    <location>
        <begin position="139"/>
        <end position="161"/>
    </location>
</feature>
<feature type="compositionally biased region" description="Basic residues" evidence="1">
    <location>
        <begin position="128"/>
        <end position="138"/>
    </location>
</feature>
<keyword evidence="3" id="KW-1185">Reference proteome</keyword>
<feature type="region of interest" description="Disordered" evidence="1">
    <location>
        <begin position="127"/>
        <end position="161"/>
    </location>
</feature>